<dbReference type="GO" id="GO:0004527">
    <property type="term" value="F:exonuclease activity"/>
    <property type="evidence" value="ECO:0007669"/>
    <property type="project" value="UniProtKB-KW"/>
</dbReference>
<dbReference type="GO" id="GO:0003677">
    <property type="term" value="F:DNA binding"/>
    <property type="evidence" value="ECO:0007669"/>
    <property type="project" value="UniProtKB-KW"/>
</dbReference>
<keyword evidence="3" id="KW-0227">DNA damage</keyword>
<proteinExistence type="predicted"/>
<evidence type="ECO:0000259" key="11">
    <source>
        <dbReference type="Pfam" id="PF12705"/>
    </source>
</evidence>
<dbReference type="GO" id="GO:0006281">
    <property type="term" value="P:DNA repair"/>
    <property type="evidence" value="ECO:0007669"/>
    <property type="project" value="UniProtKB-KW"/>
</dbReference>
<dbReference type="EMBL" id="DXBR01000024">
    <property type="protein sequence ID" value="HIZ38701.1"/>
    <property type="molecule type" value="Genomic_DNA"/>
</dbReference>
<keyword evidence="4" id="KW-0378">Hydrolase</keyword>
<dbReference type="PANTHER" id="PTHR30591:SF1">
    <property type="entry name" value="RECBCD ENZYME SUBUNIT RECC"/>
    <property type="match status" value="1"/>
</dbReference>
<evidence type="ECO:0000256" key="4">
    <source>
        <dbReference type="ARBA" id="ARBA00022801"/>
    </source>
</evidence>
<organism evidence="13 14">
    <name type="scientific">Candidatus Anaerobutyricum stercoris</name>
    <dbReference type="NCBI Taxonomy" id="2838457"/>
    <lineage>
        <taxon>Bacteria</taxon>
        <taxon>Bacillati</taxon>
        <taxon>Bacillota</taxon>
        <taxon>Clostridia</taxon>
        <taxon>Lachnospirales</taxon>
        <taxon>Lachnospiraceae</taxon>
        <taxon>Anaerobutyricum</taxon>
    </lineage>
</organism>
<feature type="domain" description="PD-(D/E)XK endonuclease-like" evidence="11">
    <location>
        <begin position="787"/>
        <end position="1119"/>
    </location>
</feature>
<evidence type="ECO:0000256" key="8">
    <source>
        <dbReference type="ARBA" id="ARBA00023125"/>
    </source>
</evidence>
<dbReference type="Pfam" id="PF12705">
    <property type="entry name" value="PDDEXK_1"/>
    <property type="match status" value="1"/>
</dbReference>
<feature type="domain" description="ATP-dependent helicase/deoxyribonuclease subunit B N-terminal" evidence="12">
    <location>
        <begin position="5"/>
        <end position="235"/>
    </location>
</feature>
<protein>
    <submittedName>
        <fullName evidence="13">PD-(D/E)XK nuclease family protein</fullName>
    </submittedName>
</protein>
<evidence type="ECO:0000256" key="10">
    <source>
        <dbReference type="SAM" id="MobiDB-lite"/>
    </source>
</evidence>
<dbReference type="Proteomes" id="UP000824049">
    <property type="component" value="Unassembled WGS sequence"/>
</dbReference>
<dbReference type="InterPro" id="IPR011604">
    <property type="entry name" value="PDDEXK-like_dom_sf"/>
</dbReference>
<evidence type="ECO:0000256" key="1">
    <source>
        <dbReference type="ARBA" id="ARBA00022722"/>
    </source>
</evidence>
<keyword evidence="7" id="KW-0067">ATP-binding</keyword>
<dbReference type="GO" id="GO:0006310">
    <property type="term" value="P:DNA recombination"/>
    <property type="evidence" value="ECO:0007669"/>
    <property type="project" value="TreeGrafter"/>
</dbReference>
<evidence type="ECO:0000259" key="12">
    <source>
        <dbReference type="Pfam" id="PF21445"/>
    </source>
</evidence>
<evidence type="ECO:0000256" key="2">
    <source>
        <dbReference type="ARBA" id="ARBA00022741"/>
    </source>
</evidence>
<reference evidence="13" key="2">
    <citation type="submission" date="2021-04" db="EMBL/GenBank/DDBJ databases">
        <authorList>
            <person name="Gilroy R."/>
        </authorList>
    </citation>
    <scope>NUCLEOTIDE SEQUENCE</scope>
    <source>
        <strain evidence="13">CHK179-28034</strain>
    </source>
</reference>
<dbReference type="InterPro" id="IPR049035">
    <property type="entry name" value="ADDB_N"/>
</dbReference>
<sequence>MSLRIIAGSSGQGKTRLVLEEAIRLSEENPKQNCYIIVPEQFSLEMQRKLVESHPKHGYFNIDVLSFYRLAYRVFDECGFQPKDILEDLGVSLILRRILAEHEEEFPFFKRNIRKAGFVDELKSILIECIGYGVTWEQMQGLDGMLSEYPGLEAKCRELGKIFEYFDQEISSRFMVAEQILDVLSELAPSSAMLREGVFYLDGFTGFTPVQMKFLRELLKICPQVNVSITMDAPPFGKGPGMRPGNANGKAAFSGQAAKSPGSASGSELFHFSEKTVQSLARLCQEAGTEMEEPVWLHQERPPRFQNDELTFLEKYLFRSRRKHYDKEVSHIHLTACRNPDGEAEYILHQIERMVRRGGYRYRDFAVLTGNVDEYASSFRRKADILQIPLFEDTKRRVSYHSGVETLRALLHLAVTDYSYESVFRYLKSGMSDFTDEETDTLENYVIWAGIRGYSMWKKPFTRRMSRIEESRAQRLQALREKLLFETAECTQMLREKQSSVREKMEALYNAMCRLGYDGKLEALAELAGQEGEYVREKEYRQLFQLILDLLDKIVGIFGEETMPVEELAQIMDAGLDALEIGAPPLSADALILGDLKRTRLPDVKVLFIAGMNDGNIPPSLEDKGMISDDEKQILEEEGIHLSLCLDEQSMEDDLYIYLALSRPERELYFTYAAQDNGGAAKSPSPFLKECLRLFPQLKERSYPGEEPRYYFNEEDSRELLIDGLHAVKNGQETTVPFRLLLRYWYEDERLREKLLALWSQKDRADAGKTLPRKLMEEIFGKELKGSVTRLERFAACPYQYYCIYGLELREREEYTVRPVDLGNLFHRALEVFSRRLKQSDYHWKDIPEPVADEWIMAAVENAAGEDTGDVLQSSARNQYKVRVVERILKRTVRVLKMHLEHSQMEPDRFELHFGRTDKLAAVHLPLKDGNRMQLEGFIDRVDVCEEEDRVLLRIIDYKSGVENFDLGDLYHGLQMQLVIYMNVASEIYQNDTGKEAVPAGMFYYNLKDPILRADSADAETSAKSFRMSGYANGDADILNKLEEGRENFVSASIRLTKKGTPYKNAAVLSTDDFHTIGRYMRRKITEMGEAIYDGKIPVSPYKNEKGTACDFCPYNSVCGFDARMEGHSYRDFKKQSAEEALDAIRKDMAEHMPESDGRQVD</sequence>
<keyword evidence="2" id="KW-0547">Nucleotide-binding</keyword>
<evidence type="ECO:0000313" key="14">
    <source>
        <dbReference type="Proteomes" id="UP000824049"/>
    </source>
</evidence>
<feature type="region of interest" description="Disordered" evidence="10">
    <location>
        <begin position="243"/>
        <end position="267"/>
    </location>
</feature>
<comment type="caution">
    <text evidence="13">The sequence shown here is derived from an EMBL/GenBank/DDBJ whole genome shotgun (WGS) entry which is preliminary data.</text>
</comment>
<evidence type="ECO:0000256" key="6">
    <source>
        <dbReference type="ARBA" id="ARBA00022839"/>
    </source>
</evidence>
<dbReference type="InterPro" id="IPR027417">
    <property type="entry name" value="P-loop_NTPase"/>
</dbReference>
<dbReference type="InterPro" id="IPR038726">
    <property type="entry name" value="PDDEXK_AddAB-type"/>
</dbReference>
<name>A0A9D2EJW9_9FIRM</name>
<dbReference type="AlphaFoldDB" id="A0A9D2EJW9"/>
<dbReference type="GO" id="GO:0005524">
    <property type="term" value="F:ATP binding"/>
    <property type="evidence" value="ECO:0007669"/>
    <property type="project" value="UniProtKB-KW"/>
</dbReference>
<dbReference type="SUPFAM" id="SSF52540">
    <property type="entry name" value="P-loop containing nucleoside triphosphate hydrolases"/>
    <property type="match status" value="1"/>
</dbReference>
<keyword evidence="1" id="KW-0540">Nuclease</keyword>
<gene>
    <name evidence="13" type="ORF">H9968_02070</name>
</gene>
<accession>A0A9D2EJW9</accession>
<dbReference type="Gene3D" id="3.90.320.10">
    <property type="match status" value="1"/>
</dbReference>
<keyword evidence="8" id="KW-0238">DNA-binding</keyword>
<evidence type="ECO:0000256" key="5">
    <source>
        <dbReference type="ARBA" id="ARBA00022806"/>
    </source>
</evidence>
<dbReference type="GO" id="GO:0004386">
    <property type="term" value="F:helicase activity"/>
    <property type="evidence" value="ECO:0007669"/>
    <property type="project" value="UniProtKB-KW"/>
</dbReference>
<evidence type="ECO:0000256" key="9">
    <source>
        <dbReference type="ARBA" id="ARBA00023204"/>
    </source>
</evidence>
<keyword evidence="9" id="KW-0234">DNA repair</keyword>
<reference evidence="13" key="1">
    <citation type="journal article" date="2021" name="PeerJ">
        <title>Extensive microbial diversity within the chicken gut microbiome revealed by metagenomics and culture.</title>
        <authorList>
            <person name="Gilroy R."/>
            <person name="Ravi A."/>
            <person name="Getino M."/>
            <person name="Pursley I."/>
            <person name="Horton D.L."/>
            <person name="Alikhan N.F."/>
            <person name="Baker D."/>
            <person name="Gharbi K."/>
            <person name="Hall N."/>
            <person name="Watson M."/>
            <person name="Adriaenssens E.M."/>
            <person name="Foster-Nyarko E."/>
            <person name="Jarju S."/>
            <person name="Secka A."/>
            <person name="Antonio M."/>
            <person name="Oren A."/>
            <person name="Chaudhuri R.R."/>
            <person name="La Ragione R."/>
            <person name="Hildebrand F."/>
            <person name="Pallen M.J."/>
        </authorList>
    </citation>
    <scope>NUCLEOTIDE SEQUENCE</scope>
    <source>
        <strain evidence="13">CHK179-28034</strain>
    </source>
</reference>
<evidence type="ECO:0000256" key="7">
    <source>
        <dbReference type="ARBA" id="ARBA00022840"/>
    </source>
</evidence>
<evidence type="ECO:0000313" key="13">
    <source>
        <dbReference type="EMBL" id="HIZ38701.1"/>
    </source>
</evidence>
<keyword evidence="6" id="KW-0269">Exonuclease</keyword>
<dbReference type="PANTHER" id="PTHR30591">
    <property type="entry name" value="RECBCD ENZYME SUBUNIT RECC"/>
    <property type="match status" value="1"/>
</dbReference>
<keyword evidence="5" id="KW-0347">Helicase</keyword>
<dbReference type="Pfam" id="PF21445">
    <property type="entry name" value="ADDB_N"/>
    <property type="match status" value="1"/>
</dbReference>
<dbReference type="Gene3D" id="3.40.50.300">
    <property type="entry name" value="P-loop containing nucleotide triphosphate hydrolases"/>
    <property type="match status" value="4"/>
</dbReference>
<evidence type="ECO:0000256" key="3">
    <source>
        <dbReference type="ARBA" id="ARBA00022763"/>
    </source>
</evidence>